<dbReference type="Gene3D" id="2.40.70.10">
    <property type="entry name" value="Acid Proteases"/>
    <property type="match status" value="1"/>
</dbReference>
<dbReference type="PANTHER" id="PTHR33067:SF31">
    <property type="entry name" value="RNA-DIRECTED DNA POLYMERASE"/>
    <property type="match status" value="1"/>
</dbReference>
<dbReference type="PaxDb" id="4097-A0A1S3ZJC4"/>
<feature type="region of interest" description="Disordered" evidence="1">
    <location>
        <begin position="49"/>
        <end position="83"/>
    </location>
</feature>
<feature type="compositionally biased region" description="Basic residues" evidence="1">
    <location>
        <begin position="63"/>
        <end position="79"/>
    </location>
</feature>
<protein>
    <submittedName>
        <fullName evidence="2">Uncharacterized protein</fullName>
    </submittedName>
</protein>
<reference evidence="2" key="1">
    <citation type="submission" date="2025-08" db="UniProtKB">
        <authorList>
            <consortium name="RefSeq"/>
        </authorList>
    </citation>
    <scope>IDENTIFICATION</scope>
</reference>
<name>A0A1S3ZJC4_TOBAC</name>
<organism evidence="2">
    <name type="scientific">Nicotiana tabacum</name>
    <name type="common">Common tobacco</name>
    <dbReference type="NCBI Taxonomy" id="4097"/>
    <lineage>
        <taxon>Eukaryota</taxon>
        <taxon>Viridiplantae</taxon>
        <taxon>Streptophyta</taxon>
        <taxon>Embryophyta</taxon>
        <taxon>Tracheophyta</taxon>
        <taxon>Spermatophyta</taxon>
        <taxon>Magnoliopsida</taxon>
        <taxon>eudicotyledons</taxon>
        <taxon>Gunneridae</taxon>
        <taxon>Pentapetalae</taxon>
        <taxon>asterids</taxon>
        <taxon>lamiids</taxon>
        <taxon>Solanales</taxon>
        <taxon>Solanaceae</taxon>
        <taxon>Nicotianoideae</taxon>
        <taxon>Nicotianeae</taxon>
        <taxon>Nicotiana</taxon>
    </lineage>
</organism>
<dbReference type="RefSeq" id="XP_016464585.1">
    <property type="nucleotide sequence ID" value="XM_016609099.1"/>
</dbReference>
<dbReference type="KEGG" id="nta:107787504"/>
<dbReference type="InterPro" id="IPR021109">
    <property type="entry name" value="Peptidase_aspartic_dom_sf"/>
</dbReference>
<evidence type="ECO:0000313" key="2">
    <source>
        <dbReference type="RefSeq" id="XP_016464585.1"/>
    </source>
</evidence>
<accession>A0A1S3ZJC4</accession>
<dbReference type="AlphaFoldDB" id="A0A1S3ZJC4"/>
<proteinExistence type="predicted"/>
<sequence length="275" mass="31705">MRDCPIRGNASIAQLAGSVAGSSSLVRPLGKDDRTRSHCLMLLQKNNDNQEDEVRVNPDDGLKKKKKKKKKKKGRTRVLKNKDGNSMNEEIEENKYMLALPFPQKQKRKKLDKHFGHFLEVLKQVHVNLPFTEVLSQMPVYSKLLKEILSVKWKRHKLSSSQNKLPKKFRDPGSFTIPFSLGRTNLKNLCMIQTAIILEGILKDVVIQLDKFVFPMDFIIVKIEENNEVLLILGRPFLATTRAIMDIQERQLMLRVGEERMKFKMKEAIGGPREE</sequence>
<evidence type="ECO:0000256" key="1">
    <source>
        <dbReference type="SAM" id="MobiDB-lite"/>
    </source>
</evidence>
<feature type="compositionally biased region" description="Basic and acidic residues" evidence="1">
    <location>
        <begin position="52"/>
        <end position="62"/>
    </location>
</feature>
<dbReference type="PANTHER" id="PTHR33067">
    <property type="entry name" value="RNA-DIRECTED DNA POLYMERASE-RELATED"/>
    <property type="match status" value="1"/>
</dbReference>
<gene>
    <name evidence="2" type="primary">LOC107787504</name>
</gene>